<organism evidence="1 2">
    <name type="scientific">Hymenobacter glaciei</name>
    <dbReference type="NCBI Taxonomy" id="877209"/>
    <lineage>
        <taxon>Bacteria</taxon>
        <taxon>Pseudomonadati</taxon>
        <taxon>Bacteroidota</taxon>
        <taxon>Cytophagia</taxon>
        <taxon>Cytophagales</taxon>
        <taxon>Hymenobacteraceae</taxon>
        <taxon>Hymenobacter</taxon>
    </lineage>
</organism>
<comment type="caution">
    <text evidence="1">The sequence shown here is derived from an EMBL/GenBank/DDBJ whole genome shotgun (WGS) entry which is preliminary data.</text>
</comment>
<gene>
    <name evidence="1" type="ORF">GCM10022409_12690</name>
</gene>
<evidence type="ECO:0000313" key="2">
    <source>
        <dbReference type="Proteomes" id="UP001501469"/>
    </source>
</evidence>
<dbReference type="InterPro" id="IPR036514">
    <property type="entry name" value="SGNH_hydro_sf"/>
</dbReference>
<name>A0ABP7TRJ0_9BACT</name>
<accession>A0ABP7TRJ0</accession>
<dbReference type="SUPFAM" id="SSF52266">
    <property type="entry name" value="SGNH hydrolase"/>
    <property type="match status" value="1"/>
</dbReference>
<proteinExistence type="predicted"/>
<keyword evidence="2" id="KW-1185">Reference proteome</keyword>
<protein>
    <recommendedName>
        <fullName evidence="3">PEP-CTERM sorting domain-containing protein</fullName>
    </recommendedName>
</protein>
<evidence type="ECO:0000313" key="1">
    <source>
        <dbReference type="EMBL" id="GAA4029900.1"/>
    </source>
</evidence>
<dbReference type="Gene3D" id="3.40.50.1110">
    <property type="entry name" value="SGNH hydrolase"/>
    <property type="match status" value="1"/>
</dbReference>
<evidence type="ECO:0008006" key="3">
    <source>
        <dbReference type="Google" id="ProtNLM"/>
    </source>
</evidence>
<dbReference type="EMBL" id="BAABDK010000010">
    <property type="protein sequence ID" value="GAA4029900.1"/>
    <property type="molecule type" value="Genomic_DNA"/>
</dbReference>
<reference evidence="2" key="1">
    <citation type="journal article" date="2019" name="Int. J. Syst. Evol. Microbiol.">
        <title>The Global Catalogue of Microorganisms (GCM) 10K type strain sequencing project: providing services to taxonomists for standard genome sequencing and annotation.</title>
        <authorList>
            <consortium name="The Broad Institute Genomics Platform"/>
            <consortium name="The Broad Institute Genome Sequencing Center for Infectious Disease"/>
            <person name="Wu L."/>
            <person name="Ma J."/>
        </authorList>
    </citation>
    <scope>NUCLEOTIDE SEQUENCE [LARGE SCALE GENOMIC DNA]</scope>
    <source>
        <strain evidence="2">JCM 17225</strain>
    </source>
</reference>
<sequence>MLAYNAAHVTDENYGLPATDPRCETTTGEPVIWGGIPGIFQQFTEEAGLKYEVHFEEINARPLQYHYQHALSVIQQARWNTVVLQEHSQWALPPRHGGHPELFRDYATRLEQAVHAANPAANVFLFQTWPRADLTYPAGKPFSGLPLDSMAQELHASYYSLQAQNPGFKGIAPAGDAWLRAVQTGVALRNPYTPEPGKFDLWAEDHYHPSNWGAYLTACVLFGEITGHDPRALSGTEQAAAALGITPAEAVALQRIAYEQIRAARPKAFADQLLPGKAKSAPTKTKARARS</sequence>
<dbReference type="Proteomes" id="UP001501469">
    <property type="component" value="Unassembled WGS sequence"/>
</dbReference>